<dbReference type="InterPro" id="IPR003959">
    <property type="entry name" value="ATPase_AAA_core"/>
</dbReference>
<evidence type="ECO:0000313" key="3">
    <source>
        <dbReference type="Proteomes" id="UP000515758"/>
    </source>
</evidence>
<evidence type="ECO:0000313" key="2">
    <source>
        <dbReference type="EMBL" id="BBQ49711.1"/>
    </source>
</evidence>
<name>A0A6S4UN05_ACIPI</name>
<dbReference type="EMBL" id="AP021936">
    <property type="protein sequence ID" value="BBQ49711.1"/>
    <property type="molecule type" value="Genomic_DNA"/>
</dbReference>
<feature type="domain" description="ATPase AAA-type core" evidence="1">
    <location>
        <begin position="9"/>
        <end position="275"/>
    </location>
</feature>
<proteinExistence type="predicted"/>
<dbReference type="SUPFAM" id="SSF52540">
    <property type="entry name" value="P-loop containing nucleoside triphosphate hydrolases"/>
    <property type="match status" value="1"/>
</dbReference>
<dbReference type="InterPro" id="IPR051396">
    <property type="entry name" value="Bact_Antivir_Def_Nuclease"/>
</dbReference>
<dbReference type="Proteomes" id="UP000515758">
    <property type="component" value="Chromosome"/>
</dbReference>
<dbReference type="AlphaFoldDB" id="A0A6S4UN05"/>
<dbReference type="PANTHER" id="PTHR43581">
    <property type="entry name" value="ATP/GTP PHOSPHATASE"/>
    <property type="match status" value="1"/>
</dbReference>
<dbReference type="Pfam" id="PF13304">
    <property type="entry name" value="AAA_21"/>
    <property type="match status" value="1"/>
</dbReference>
<dbReference type="GO" id="GO:0016887">
    <property type="term" value="F:ATP hydrolysis activity"/>
    <property type="evidence" value="ECO:0007669"/>
    <property type="project" value="InterPro"/>
</dbReference>
<reference evidence="2 3" key="1">
    <citation type="submission" date="2019-12" db="EMBL/GenBank/DDBJ databases">
        <title>complete genome sequences of Acinetobacter pittii str. WP2-W18-ESBL-11 isolated from wastewater treatment plant effluent.</title>
        <authorList>
            <person name="Sekizuka T."/>
            <person name="Itokawa K."/>
            <person name="Yatsu K."/>
            <person name="Inamine Y."/>
            <person name="Kuroda M."/>
        </authorList>
    </citation>
    <scope>NUCLEOTIDE SEQUENCE [LARGE SCALE GENOMIC DNA]</scope>
    <source>
        <strain evidence="2 3">WP2-W18-ESBL-11</strain>
    </source>
</reference>
<sequence length="388" mass="46523">MYWDNYSDVNFLVGVNGSGKSRLLNTIGQNHLKRNDHVIAISNTVFDKFSTRGYEKLSARDGKVFLKNIIIDSFLNENDSIYNILEYLKYERFVAVLISFYSDFDGDFLSYFIRKIDKYNKFDIPIDKDFIDYELIELEKFCNQLEKLLRPYSNYEYIFDFGYWMGKENTVNLSIFKKFYELFSNKRIFKIDFLLSKDGKRFKLDGASSGESHFLAQMLFLSEKILKNKKNIILIDEPEISLHPKWQREYVLKLYDYFYMYDLNFFIATHSPLMISKLQVNRKDFYSDYIGNINYKIFKVIDGNFERIQEDDDYSIESLYWEIFGLLTPDNSFLSRYCVALLDNYDLKKISFYEIKEEFKKLKEACDLDLQKQVLMDIENRFINNNEH</sequence>
<dbReference type="Gene3D" id="3.40.50.300">
    <property type="entry name" value="P-loop containing nucleotide triphosphate hydrolases"/>
    <property type="match status" value="1"/>
</dbReference>
<evidence type="ECO:0000259" key="1">
    <source>
        <dbReference type="Pfam" id="PF13304"/>
    </source>
</evidence>
<organism evidence="2 3">
    <name type="scientific">Acinetobacter pittii</name>
    <name type="common">Acinetobacter genomosp. 3</name>
    <dbReference type="NCBI Taxonomy" id="48296"/>
    <lineage>
        <taxon>Bacteria</taxon>
        <taxon>Pseudomonadati</taxon>
        <taxon>Pseudomonadota</taxon>
        <taxon>Gammaproteobacteria</taxon>
        <taxon>Moraxellales</taxon>
        <taxon>Moraxellaceae</taxon>
        <taxon>Acinetobacter</taxon>
        <taxon>Acinetobacter calcoaceticus/baumannii complex</taxon>
    </lineage>
</organism>
<accession>A0A6S4UN05</accession>
<dbReference type="PANTHER" id="PTHR43581:SF2">
    <property type="entry name" value="EXCINUCLEASE ATPASE SUBUNIT"/>
    <property type="match status" value="1"/>
</dbReference>
<dbReference type="GO" id="GO:0005524">
    <property type="term" value="F:ATP binding"/>
    <property type="evidence" value="ECO:0007669"/>
    <property type="project" value="InterPro"/>
</dbReference>
<dbReference type="RefSeq" id="WP_032063150.1">
    <property type="nucleotide sequence ID" value="NZ_AP021936.1"/>
</dbReference>
<gene>
    <name evidence="2" type="ORF">WP2W18E11_27090</name>
</gene>
<dbReference type="InterPro" id="IPR027417">
    <property type="entry name" value="P-loop_NTPase"/>
</dbReference>
<protein>
    <recommendedName>
        <fullName evidence="1">ATPase AAA-type core domain-containing protein</fullName>
    </recommendedName>
</protein>